<evidence type="ECO:0000313" key="3">
    <source>
        <dbReference type="Proteomes" id="UP000005631"/>
    </source>
</evidence>
<dbReference type="AlphaFoldDB" id="G8R020"/>
<dbReference type="Proteomes" id="UP000005631">
    <property type="component" value="Chromosome"/>
</dbReference>
<accession>G8R020</accession>
<evidence type="ECO:0000256" key="1">
    <source>
        <dbReference type="SAM" id="SignalP"/>
    </source>
</evidence>
<feature type="signal peptide" evidence="1">
    <location>
        <begin position="1"/>
        <end position="19"/>
    </location>
</feature>
<dbReference type="eggNOG" id="ENOG50334E4">
    <property type="taxonomic scope" value="Bacteria"/>
</dbReference>
<keyword evidence="1" id="KW-0732">Signal</keyword>
<dbReference type="RefSeq" id="WP_014202016.1">
    <property type="nucleotide sequence ID" value="NC_016599.1"/>
</dbReference>
<evidence type="ECO:0008006" key="4">
    <source>
        <dbReference type="Google" id="ProtNLM"/>
    </source>
</evidence>
<organism evidence="2 3">
    <name type="scientific">Owenweeksia hongkongensis (strain DSM 17368 / CIP 108786 / JCM 12287 / NRRL B-23963 / UST20020801)</name>
    <dbReference type="NCBI Taxonomy" id="926562"/>
    <lineage>
        <taxon>Bacteria</taxon>
        <taxon>Pseudomonadati</taxon>
        <taxon>Bacteroidota</taxon>
        <taxon>Flavobacteriia</taxon>
        <taxon>Flavobacteriales</taxon>
        <taxon>Owenweeksiaceae</taxon>
        <taxon>Owenweeksia</taxon>
    </lineage>
</organism>
<dbReference type="HOGENOM" id="CLU_1105935_0_0_10"/>
<dbReference type="EMBL" id="CP003156">
    <property type="protein sequence ID" value="AEV32660.1"/>
    <property type="molecule type" value="Genomic_DNA"/>
</dbReference>
<gene>
    <name evidence="2" type="ordered locus">Oweho_1672</name>
</gene>
<dbReference type="OrthoDB" id="7475268at2"/>
<name>G8R020_OWEHD</name>
<reference evidence="2 3" key="1">
    <citation type="journal article" date="2012" name="Stand. Genomic Sci.">
        <title>Genome sequence of the orange-pigmented seawater bacterium Owenweeksia hongkongensis type strain (UST20020801(T)).</title>
        <authorList>
            <person name="Riedel T."/>
            <person name="Held B."/>
            <person name="Nolan M."/>
            <person name="Lucas S."/>
            <person name="Lapidus A."/>
            <person name="Tice H."/>
            <person name="Del Rio T.G."/>
            <person name="Cheng J.F."/>
            <person name="Han C."/>
            <person name="Tapia R."/>
            <person name="Goodwin L.A."/>
            <person name="Pitluck S."/>
            <person name="Liolios K."/>
            <person name="Mavromatis K."/>
            <person name="Pagani I."/>
            <person name="Ivanova N."/>
            <person name="Mikhailova N."/>
            <person name="Pati A."/>
            <person name="Chen A."/>
            <person name="Palaniappan K."/>
            <person name="Rohde M."/>
            <person name="Tindall B.J."/>
            <person name="Detter J.C."/>
            <person name="Goker M."/>
            <person name="Woyke T."/>
            <person name="Bristow J."/>
            <person name="Eisen J.A."/>
            <person name="Markowitz V."/>
            <person name="Hugenholtz P."/>
            <person name="Klenk H.P."/>
            <person name="Kyrpides N.C."/>
        </authorList>
    </citation>
    <scope>NUCLEOTIDE SEQUENCE</scope>
    <source>
        <strain evidence="3">DSM 17368 / JCM 12287 / NRRL B-23963</strain>
    </source>
</reference>
<dbReference type="KEGG" id="oho:Oweho_1672"/>
<feature type="chain" id="PRO_5003515439" description="Outer membrane protein beta-barrel domain-containing protein" evidence="1">
    <location>
        <begin position="20"/>
        <end position="252"/>
    </location>
</feature>
<protein>
    <recommendedName>
        <fullName evidence="4">Outer membrane protein beta-barrel domain-containing protein</fullName>
    </recommendedName>
</protein>
<proteinExistence type="predicted"/>
<keyword evidence="3" id="KW-1185">Reference proteome</keyword>
<dbReference type="STRING" id="926562.Oweho_1672"/>
<evidence type="ECO:0000313" key="2">
    <source>
        <dbReference type="EMBL" id="AEV32660.1"/>
    </source>
</evidence>
<sequence>MKRFIILFTLLATASIVYGQRSQKAASAWLIQPSYSYLFSGGDMENRFGDFMGVGLGVGYKTANNWIVSVDAQFTFGNNVKNVGPLLNTMLTKKGNILNETGNYGDIDVNQRGWLGSLDVSKTFNFLSVNPNSGINLLFGAGGLWHYINFNTPGKDIPQVMGEYDKGYDEMSGGFMLKQSIGYVYLSRNRRVNFKISFEIMEAFTTNYRKFSYSTGKPVTGTMNDFIYGFKAQWILPIYGTQSTGGNHYYYD</sequence>